<accession>A0A5B1CES7</accession>
<evidence type="ECO:0000313" key="1">
    <source>
        <dbReference type="EMBL" id="KAA1258100.1"/>
    </source>
</evidence>
<keyword evidence="2" id="KW-1185">Reference proteome</keyword>
<dbReference type="EMBL" id="VRLW01000001">
    <property type="protein sequence ID" value="KAA1258100.1"/>
    <property type="molecule type" value="Genomic_DNA"/>
</dbReference>
<sequence>MKIKTKLKMRVPSVRCKEGYTDRSSKPAKVERPGRKPKISRMVALGIKFDEMLRRGEVDNATELARLNHVSQPRMTQILSMALLAPDIQETLLCLPRNERGRAKIHEKLMRPIAAEIDWDRQRELWRALVDRLQIDLPAAGQPADDSEDA</sequence>
<proteinExistence type="predicted"/>
<dbReference type="AlphaFoldDB" id="A0A5B1CES7"/>
<comment type="caution">
    <text evidence="1">The sequence shown here is derived from an EMBL/GenBank/DDBJ whole genome shotgun (WGS) entry which is preliminary data.</text>
</comment>
<reference evidence="1 2" key="1">
    <citation type="submission" date="2019-08" db="EMBL/GenBank/DDBJ databases">
        <title>Deep-cultivation of Planctomycetes and their phenomic and genomic characterization uncovers novel biology.</title>
        <authorList>
            <person name="Wiegand S."/>
            <person name="Jogler M."/>
            <person name="Boedeker C."/>
            <person name="Pinto D."/>
            <person name="Vollmers J."/>
            <person name="Rivas-Marin E."/>
            <person name="Kohn T."/>
            <person name="Peeters S.H."/>
            <person name="Heuer A."/>
            <person name="Rast P."/>
            <person name="Oberbeckmann S."/>
            <person name="Bunk B."/>
            <person name="Jeske O."/>
            <person name="Meyerdierks A."/>
            <person name="Storesund J.E."/>
            <person name="Kallscheuer N."/>
            <person name="Luecker S."/>
            <person name="Lage O.M."/>
            <person name="Pohl T."/>
            <person name="Merkel B.J."/>
            <person name="Hornburger P."/>
            <person name="Mueller R.-W."/>
            <person name="Bruemmer F."/>
            <person name="Labrenz M."/>
            <person name="Spormann A.M."/>
            <person name="Op Den Camp H."/>
            <person name="Overmann J."/>
            <person name="Amann R."/>
            <person name="Jetten M.S.M."/>
            <person name="Mascher T."/>
            <person name="Medema M.H."/>
            <person name="Devos D.P."/>
            <person name="Kaster A.-K."/>
            <person name="Ovreas L."/>
            <person name="Rohde M."/>
            <person name="Galperin M.Y."/>
            <person name="Jogler C."/>
        </authorList>
    </citation>
    <scope>NUCLEOTIDE SEQUENCE [LARGE SCALE GENOMIC DNA]</scope>
    <source>
        <strain evidence="1 2">LF1</strain>
    </source>
</reference>
<protein>
    <submittedName>
        <fullName evidence="1">Uncharacterized protein</fullName>
    </submittedName>
</protein>
<dbReference type="Proteomes" id="UP000322699">
    <property type="component" value="Unassembled WGS sequence"/>
</dbReference>
<gene>
    <name evidence="1" type="ORF">LF1_06150</name>
</gene>
<name>A0A5B1CES7_9BACT</name>
<organism evidence="1 2">
    <name type="scientific">Rubripirellula obstinata</name>
    <dbReference type="NCBI Taxonomy" id="406547"/>
    <lineage>
        <taxon>Bacteria</taxon>
        <taxon>Pseudomonadati</taxon>
        <taxon>Planctomycetota</taxon>
        <taxon>Planctomycetia</taxon>
        <taxon>Pirellulales</taxon>
        <taxon>Pirellulaceae</taxon>
        <taxon>Rubripirellula</taxon>
    </lineage>
</organism>
<dbReference type="RefSeq" id="WP_068263621.1">
    <property type="nucleotide sequence ID" value="NZ_LWSK01000049.1"/>
</dbReference>
<evidence type="ECO:0000313" key="2">
    <source>
        <dbReference type="Proteomes" id="UP000322699"/>
    </source>
</evidence>